<dbReference type="CDD" id="cd02440">
    <property type="entry name" value="AdoMet_MTases"/>
    <property type="match status" value="1"/>
</dbReference>
<proteinExistence type="predicted"/>
<protein>
    <submittedName>
        <fullName evidence="1">Methyltransferase</fullName>
    </submittedName>
</protein>
<dbReference type="InterPro" id="IPR029063">
    <property type="entry name" value="SAM-dependent_MTases_sf"/>
</dbReference>
<keyword evidence="2" id="KW-1185">Reference proteome</keyword>
<sequence length="267" mass="30633">MENKECEFCGSTKSKVYIKTDLVSYNKCLNCGLIYQYPVLTQEEINDIYSDNYFEYEVANQENFFGLMKLAMKDIGFDKIESELPNKNVLDIGCATGMMLNYLKTKGYNAQGIEICSSSAEYARKNYGITVHEKPLLDVGFESDYFSFIHFSHVIEHVPNPADTLKEIYRILAKGGYLAITTPNADGMFAKKYGGAWRAVMPQHLWLFSKTTLSKYMKSIGFNIISDFSWGSIPIEKKPNKFIKTFFDKYVKLFNRGDVMLFLCKKV</sequence>
<dbReference type="OrthoDB" id="9810247at2"/>
<dbReference type="PANTHER" id="PTHR43861">
    <property type="entry name" value="TRANS-ACONITATE 2-METHYLTRANSFERASE-RELATED"/>
    <property type="match status" value="1"/>
</dbReference>
<evidence type="ECO:0000313" key="2">
    <source>
        <dbReference type="Proteomes" id="UP000043763"/>
    </source>
</evidence>
<dbReference type="SUPFAM" id="SSF53335">
    <property type="entry name" value="S-adenosyl-L-methionine-dependent methyltransferases"/>
    <property type="match status" value="1"/>
</dbReference>
<reference evidence="2" key="1">
    <citation type="submission" date="2015-04" db="EMBL/GenBank/DDBJ databases">
        <authorList>
            <person name="Mushtaq Mamoona"/>
        </authorList>
    </citation>
    <scope>NUCLEOTIDE SEQUENCE [LARGE SCALE GENOMIC DNA]</scope>
    <source>
        <strain evidence="2">AN4859/03</strain>
    </source>
</reference>
<dbReference type="PANTHER" id="PTHR43861:SF6">
    <property type="entry name" value="METHYLTRANSFERASE TYPE 11"/>
    <property type="match status" value="1"/>
</dbReference>
<dbReference type="Gene3D" id="3.40.50.150">
    <property type="entry name" value="Vaccinia Virus protein VP39"/>
    <property type="match status" value="1"/>
</dbReference>
<gene>
    <name evidence="1" type="ORF">BRSU_1245</name>
</gene>
<dbReference type="RefSeq" id="WP_048594388.1">
    <property type="nucleotide sequence ID" value="NZ_CVLB01000001.1"/>
</dbReference>
<dbReference type="Proteomes" id="UP000043763">
    <property type="component" value="Unassembled WGS sequence"/>
</dbReference>
<dbReference type="EMBL" id="CVLB01000001">
    <property type="protein sequence ID" value="CRF33129.1"/>
    <property type="molecule type" value="Genomic_DNA"/>
</dbReference>
<keyword evidence="1" id="KW-0489">Methyltransferase</keyword>
<keyword evidence="1" id="KW-0808">Transferase</keyword>
<dbReference type="GO" id="GO:0032259">
    <property type="term" value="P:methylation"/>
    <property type="evidence" value="ECO:0007669"/>
    <property type="project" value="UniProtKB-KW"/>
</dbReference>
<dbReference type="Pfam" id="PF13489">
    <property type="entry name" value="Methyltransf_23"/>
    <property type="match status" value="1"/>
</dbReference>
<evidence type="ECO:0000313" key="1">
    <source>
        <dbReference type="EMBL" id="CRF33129.1"/>
    </source>
</evidence>
<accession>A0A0G4K6I1</accession>
<dbReference type="GO" id="GO:0008168">
    <property type="term" value="F:methyltransferase activity"/>
    <property type="evidence" value="ECO:0007669"/>
    <property type="project" value="UniProtKB-KW"/>
</dbReference>
<name>A0A0G4K6I1_9SPIR</name>
<dbReference type="AlphaFoldDB" id="A0A0G4K6I1"/>
<organism evidence="1 2">
    <name type="scientific">Brachyspira suanatina</name>
    <dbReference type="NCBI Taxonomy" id="381802"/>
    <lineage>
        <taxon>Bacteria</taxon>
        <taxon>Pseudomonadati</taxon>
        <taxon>Spirochaetota</taxon>
        <taxon>Spirochaetia</taxon>
        <taxon>Brachyspirales</taxon>
        <taxon>Brachyspiraceae</taxon>
        <taxon>Brachyspira</taxon>
    </lineage>
</organism>